<proteinExistence type="predicted"/>
<organism evidence="2 3">
    <name type="scientific">Corallococcus llansteffanensis</name>
    <dbReference type="NCBI Taxonomy" id="2316731"/>
    <lineage>
        <taxon>Bacteria</taxon>
        <taxon>Pseudomonadati</taxon>
        <taxon>Myxococcota</taxon>
        <taxon>Myxococcia</taxon>
        <taxon>Myxococcales</taxon>
        <taxon>Cystobacterineae</taxon>
        <taxon>Myxococcaceae</taxon>
        <taxon>Corallococcus</taxon>
    </lineage>
</organism>
<keyword evidence="1" id="KW-0812">Transmembrane</keyword>
<name>A0A3A8PVL0_9BACT</name>
<dbReference type="RefSeq" id="WP_120644224.1">
    <property type="nucleotide sequence ID" value="NZ_RAWB01000145.1"/>
</dbReference>
<dbReference type="EMBL" id="RAWB01000145">
    <property type="protein sequence ID" value="RKH58931.1"/>
    <property type="molecule type" value="Genomic_DNA"/>
</dbReference>
<evidence type="ECO:0000256" key="1">
    <source>
        <dbReference type="SAM" id="Phobius"/>
    </source>
</evidence>
<gene>
    <name evidence="2" type="ORF">D7V93_15905</name>
</gene>
<sequence>MAIVGVEGMTAEQLQQELHGGGRFVVFEYCVSLVVVTYRRSSDVHFIRHGESTAGKSLFYTLVTLLFGWWGIPWGLIYTPGCLATNFGGGRDVTEDVVAAMSGVGVHVDKGLFRAV</sequence>
<evidence type="ECO:0000313" key="2">
    <source>
        <dbReference type="EMBL" id="RKH58931.1"/>
    </source>
</evidence>
<comment type="caution">
    <text evidence="2">The sequence shown here is derived from an EMBL/GenBank/DDBJ whole genome shotgun (WGS) entry which is preliminary data.</text>
</comment>
<evidence type="ECO:0000313" key="3">
    <source>
        <dbReference type="Proteomes" id="UP000272888"/>
    </source>
</evidence>
<reference evidence="3" key="1">
    <citation type="submission" date="2018-09" db="EMBL/GenBank/DDBJ databases">
        <authorList>
            <person name="Livingstone P.G."/>
            <person name="Whitworth D.E."/>
        </authorList>
    </citation>
    <scope>NUCLEOTIDE SEQUENCE [LARGE SCALE GENOMIC DNA]</scope>
    <source>
        <strain evidence="3">CA051B</strain>
    </source>
</reference>
<dbReference type="AlphaFoldDB" id="A0A3A8PVL0"/>
<accession>A0A3A8PVL0</accession>
<keyword evidence="3" id="KW-1185">Reference proteome</keyword>
<dbReference type="Proteomes" id="UP000272888">
    <property type="component" value="Unassembled WGS sequence"/>
</dbReference>
<feature type="transmembrane region" description="Helical" evidence="1">
    <location>
        <begin position="58"/>
        <end position="77"/>
    </location>
</feature>
<keyword evidence="1" id="KW-1133">Transmembrane helix</keyword>
<protein>
    <submittedName>
        <fullName evidence="2">Uncharacterized protein</fullName>
    </submittedName>
</protein>
<keyword evidence="1" id="KW-0472">Membrane</keyword>